<evidence type="ECO:0000256" key="1">
    <source>
        <dbReference type="SAM" id="MobiDB-lite"/>
    </source>
</evidence>
<evidence type="ECO:0000313" key="3">
    <source>
        <dbReference type="Proteomes" id="UP001153069"/>
    </source>
</evidence>
<feature type="compositionally biased region" description="Low complexity" evidence="1">
    <location>
        <begin position="40"/>
        <end position="58"/>
    </location>
</feature>
<feature type="region of interest" description="Disordered" evidence="1">
    <location>
        <begin position="36"/>
        <end position="94"/>
    </location>
</feature>
<gene>
    <name evidence="2" type="ORF">SEMRO_2214_G319321.1</name>
</gene>
<name>A0A9N8HWH1_9STRA</name>
<reference evidence="2" key="1">
    <citation type="submission" date="2020-06" db="EMBL/GenBank/DDBJ databases">
        <authorList>
            <consortium name="Plant Systems Biology data submission"/>
        </authorList>
    </citation>
    <scope>NUCLEOTIDE SEQUENCE</scope>
    <source>
        <strain evidence="2">D6</strain>
    </source>
</reference>
<comment type="caution">
    <text evidence="2">The sequence shown here is derived from an EMBL/GenBank/DDBJ whole genome shotgun (WGS) entry which is preliminary data.</text>
</comment>
<evidence type="ECO:0000313" key="2">
    <source>
        <dbReference type="EMBL" id="CAB9528386.1"/>
    </source>
</evidence>
<proteinExistence type="predicted"/>
<feature type="region of interest" description="Disordered" evidence="1">
    <location>
        <begin position="116"/>
        <end position="139"/>
    </location>
</feature>
<keyword evidence="3" id="KW-1185">Reference proteome</keyword>
<organism evidence="2 3">
    <name type="scientific">Seminavis robusta</name>
    <dbReference type="NCBI Taxonomy" id="568900"/>
    <lineage>
        <taxon>Eukaryota</taxon>
        <taxon>Sar</taxon>
        <taxon>Stramenopiles</taxon>
        <taxon>Ochrophyta</taxon>
        <taxon>Bacillariophyta</taxon>
        <taxon>Bacillariophyceae</taxon>
        <taxon>Bacillariophycidae</taxon>
        <taxon>Naviculales</taxon>
        <taxon>Naviculaceae</taxon>
        <taxon>Seminavis</taxon>
    </lineage>
</organism>
<dbReference type="Proteomes" id="UP001153069">
    <property type="component" value="Unassembled WGS sequence"/>
</dbReference>
<sequence length="152" mass="17210">MASPLDHFIYTTLLANNALPLTDVFIVDDNATLEGNKEVSSSCDSTSSTLSSSDAASSRWDNNCCPSPLEHNRTEKRSGSCPPRIPRRRFSDTMPRMMPRFPELLDFEDEEFTVAVQRRPHQPSDSEKKQMRKVASWDSASTVSFNLRWLPN</sequence>
<accession>A0A9N8HWH1</accession>
<dbReference type="AlphaFoldDB" id="A0A9N8HWH1"/>
<protein>
    <submittedName>
        <fullName evidence="2">Uncharacterized protein</fullName>
    </submittedName>
</protein>
<dbReference type="EMBL" id="CAICTM010002212">
    <property type="protein sequence ID" value="CAB9528386.1"/>
    <property type="molecule type" value="Genomic_DNA"/>
</dbReference>